<comment type="caution">
    <text evidence="18">The sequence shown here is derived from an EMBL/GenBank/DDBJ whole genome shotgun (WGS) entry which is preliminary data.</text>
</comment>
<feature type="domain" description="Glutamyl-tRNA reductase N-terminal" evidence="17">
    <location>
        <begin position="6"/>
        <end position="158"/>
    </location>
</feature>
<dbReference type="Proteomes" id="UP000317421">
    <property type="component" value="Unassembled WGS sequence"/>
</dbReference>
<dbReference type="SUPFAM" id="SSF51735">
    <property type="entry name" value="NAD(P)-binding Rossmann-fold domains"/>
    <property type="match status" value="1"/>
</dbReference>
<dbReference type="PANTHER" id="PTHR43013">
    <property type="entry name" value="GLUTAMYL-TRNA REDUCTASE"/>
    <property type="match status" value="1"/>
</dbReference>
<dbReference type="PROSITE" id="PS00747">
    <property type="entry name" value="GLUTR"/>
    <property type="match status" value="1"/>
</dbReference>
<dbReference type="InterPro" id="IPR006151">
    <property type="entry name" value="Shikm_DH/Glu-tRNA_Rdtase"/>
</dbReference>
<dbReference type="Gene3D" id="3.40.50.720">
    <property type="entry name" value="NAD(P)-binding Rossmann-like Domain"/>
    <property type="match status" value="1"/>
</dbReference>
<dbReference type="FunFam" id="3.40.50.720:FF:000031">
    <property type="entry name" value="Glutamyl-tRNA reductase"/>
    <property type="match status" value="1"/>
</dbReference>
<evidence type="ECO:0000259" key="16">
    <source>
        <dbReference type="Pfam" id="PF01488"/>
    </source>
</evidence>
<dbReference type="InterPro" id="IPR036453">
    <property type="entry name" value="GluRdtase_dimer_dom_sf"/>
</dbReference>
<feature type="binding site" evidence="9 11">
    <location>
        <begin position="49"/>
        <end position="52"/>
    </location>
    <ligand>
        <name>substrate</name>
    </ligand>
</feature>
<protein>
    <recommendedName>
        <fullName evidence="8 9">Glutamyl-tRNA reductase</fullName>
        <shortName evidence="9">GluTR</shortName>
        <ecNumber evidence="3 9">1.2.1.70</ecNumber>
    </recommendedName>
</protein>
<evidence type="ECO:0000256" key="4">
    <source>
        <dbReference type="ARBA" id="ARBA00022857"/>
    </source>
</evidence>
<dbReference type="GO" id="GO:0008883">
    <property type="term" value="F:glutamyl-tRNA reductase activity"/>
    <property type="evidence" value="ECO:0007669"/>
    <property type="project" value="UniProtKB-UniRule"/>
</dbReference>
<dbReference type="GO" id="GO:0019353">
    <property type="term" value="P:protoporphyrinogen IX biosynthetic process from glutamate"/>
    <property type="evidence" value="ECO:0007669"/>
    <property type="project" value="TreeGrafter"/>
</dbReference>
<evidence type="ECO:0000256" key="6">
    <source>
        <dbReference type="ARBA" id="ARBA00023244"/>
    </source>
</evidence>
<evidence type="ECO:0000256" key="3">
    <source>
        <dbReference type="ARBA" id="ARBA00012970"/>
    </source>
</evidence>
<evidence type="ECO:0000256" key="13">
    <source>
        <dbReference type="PIRSR" id="PIRSR000445-4"/>
    </source>
</evidence>
<evidence type="ECO:0000256" key="14">
    <source>
        <dbReference type="RuleBase" id="RU000584"/>
    </source>
</evidence>
<comment type="subunit">
    <text evidence="9">Homodimer.</text>
</comment>
<feature type="site" description="Important for activity" evidence="9 13">
    <location>
        <position position="101"/>
    </location>
</feature>
<feature type="binding site" evidence="9 12">
    <location>
        <begin position="192"/>
        <end position="197"/>
    </location>
    <ligand>
        <name>NADP(+)</name>
        <dbReference type="ChEBI" id="CHEBI:58349"/>
    </ligand>
</feature>
<feature type="binding site" evidence="9 11">
    <location>
        <position position="111"/>
    </location>
    <ligand>
        <name>substrate</name>
    </ligand>
</feature>
<gene>
    <name evidence="9 18" type="primary">hemA</name>
    <name evidence="18" type="ORF">Pla108_15720</name>
</gene>
<dbReference type="AlphaFoldDB" id="A0A5C6ALV0"/>
<evidence type="ECO:0000256" key="8">
    <source>
        <dbReference type="ARBA" id="ARBA00068659"/>
    </source>
</evidence>
<dbReference type="EMBL" id="SJPR01000001">
    <property type="protein sequence ID" value="TWU00620.1"/>
    <property type="molecule type" value="Genomic_DNA"/>
</dbReference>
<dbReference type="PIRSF" id="PIRSF000445">
    <property type="entry name" value="4pyrrol_synth_GluRdtase"/>
    <property type="match status" value="1"/>
</dbReference>
<dbReference type="PANTHER" id="PTHR43013:SF1">
    <property type="entry name" value="GLUTAMYL-TRNA REDUCTASE"/>
    <property type="match status" value="1"/>
</dbReference>
<dbReference type="UniPathway" id="UPA00251">
    <property type="reaction ID" value="UER00316"/>
</dbReference>
<keyword evidence="6 9" id="KW-0627">Porphyrin biosynthesis</keyword>
<dbReference type="SUPFAM" id="SSF69075">
    <property type="entry name" value="Glutamyl tRNA-reductase dimerization domain"/>
    <property type="match status" value="1"/>
</dbReference>
<comment type="pathway">
    <text evidence="1 9 14">Porphyrin-containing compound metabolism; protoporphyrin-IX biosynthesis; 5-aminolevulinate from L-glutamyl-tRNA(Glu): step 1/2.</text>
</comment>
<comment type="domain">
    <text evidence="9">Possesses an unusual extended V-shaped dimeric structure with each monomer consisting of three distinct domains arranged along a curved 'spinal' alpha-helix. The N-terminal catalytic domain specifically recognizes the glutamate moiety of the substrate. The second domain is the NADPH-binding domain, and the third C-terminal domain is responsible for dimerization.</text>
</comment>
<dbReference type="GO" id="GO:0050661">
    <property type="term" value="F:NADP binding"/>
    <property type="evidence" value="ECO:0007669"/>
    <property type="project" value="InterPro"/>
</dbReference>
<name>A0A5C6ALV0_9BACT</name>
<evidence type="ECO:0000256" key="12">
    <source>
        <dbReference type="PIRSR" id="PIRSR000445-3"/>
    </source>
</evidence>
<dbReference type="Pfam" id="PF05201">
    <property type="entry name" value="GlutR_N"/>
    <property type="match status" value="1"/>
</dbReference>
<dbReference type="RefSeq" id="WP_146444271.1">
    <property type="nucleotide sequence ID" value="NZ_SJPR01000001.1"/>
</dbReference>
<reference evidence="18 19" key="1">
    <citation type="submission" date="2019-02" db="EMBL/GenBank/DDBJ databases">
        <title>Deep-cultivation of Planctomycetes and their phenomic and genomic characterization uncovers novel biology.</title>
        <authorList>
            <person name="Wiegand S."/>
            <person name="Jogler M."/>
            <person name="Boedeker C."/>
            <person name="Pinto D."/>
            <person name="Vollmers J."/>
            <person name="Rivas-Marin E."/>
            <person name="Kohn T."/>
            <person name="Peeters S.H."/>
            <person name="Heuer A."/>
            <person name="Rast P."/>
            <person name="Oberbeckmann S."/>
            <person name="Bunk B."/>
            <person name="Jeske O."/>
            <person name="Meyerdierks A."/>
            <person name="Storesund J.E."/>
            <person name="Kallscheuer N."/>
            <person name="Luecker S."/>
            <person name="Lage O.M."/>
            <person name="Pohl T."/>
            <person name="Merkel B.J."/>
            <person name="Hornburger P."/>
            <person name="Mueller R.-W."/>
            <person name="Bruemmer F."/>
            <person name="Labrenz M."/>
            <person name="Spormann A.M."/>
            <person name="Op Den Camp H."/>
            <person name="Overmann J."/>
            <person name="Amann R."/>
            <person name="Jetten M.S.M."/>
            <person name="Mascher T."/>
            <person name="Medema M.H."/>
            <person name="Devos D.P."/>
            <person name="Kaster A.-K."/>
            <person name="Ovreas L."/>
            <person name="Rohde M."/>
            <person name="Galperin M.Y."/>
            <person name="Jogler C."/>
        </authorList>
    </citation>
    <scope>NUCLEOTIDE SEQUENCE [LARGE SCALE GENOMIC DNA]</scope>
    <source>
        <strain evidence="18 19">Pla108</strain>
    </source>
</reference>
<evidence type="ECO:0000256" key="1">
    <source>
        <dbReference type="ARBA" id="ARBA00005059"/>
    </source>
</evidence>
<evidence type="ECO:0000259" key="15">
    <source>
        <dbReference type="Pfam" id="PF00745"/>
    </source>
</evidence>
<keyword evidence="19" id="KW-1185">Reference proteome</keyword>
<dbReference type="CDD" id="cd05213">
    <property type="entry name" value="NAD_bind_Glutamyl_tRNA_reduct"/>
    <property type="match status" value="1"/>
</dbReference>
<evidence type="ECO:0000256" key="2">
    <source>
        <dbReference type="ARBA" id="ARBA00005916"/>
    </source>
</evidence>
<dbReference type="OrthoDB" id="110209at2"/>
<organism evidence="18 19">
    <name type="scientific">Botrimarina colliarenosi</name>
    <dbReference type="NCBI Taxonomy" id="2528001"/>
    <lineage>
        <taxon>Bacteria</taxon>
        <taxon>Pseudomonadati</taxon>
        <taxon>Planctomycetota</taxon>
        <taxon>Planctomycetia</taxon>
        <taxon>Pirellulales</taxon>
        <taxon>Lacipirellulaceae</taxon>
        <taxon>Botrimarina</taxon>
    </lineage>
</organism>
<dbReference type="HAMAP" id="MF_00087">
    <property type="entry name" value="Glu_tRNA_reductase"/>
    <property type="match status" value="1"/>
</dbReference>
<comment type="similarity">
    <text evidence="2 9 14">Belongs to the glutamyl-tRNA reductase family.</text>
</comment>
<dbReference type="InterPro" id="IPR036343">
    <property type="entry name" value="GluRdtase_N_sf"/>
</dbReference>
<evidence type="ECO:0000313" key="18">
    <source>
        <dbReference type="EMBL" id="TWU00620.1"/>
    </source>
</evidence>
<keyword evidence="5 9" id="KW-0560">Oxidoreductase</keyword>
<comment type="miscellaneous">
    <text evidence="9">During catalysis, the active site Cys acts as a nucleophile attacking the alpha-carbonyl group of tRNA-bound glutamate with the formation of a thioester intermediate between enzyme and glutamate, and the concomitant release of tRNA(Glu). The thioester intermediate is finally reduced by direct hydride transfer from NADPH, to form the product GSA.</text>
</comment>
<evidence type="ECO:0000259" key="17">
    <source>
        <dbReference type="Pfam" id="PF05201"/>
    </source>
</evidence>
<comment type="catalytic activity">
    <reaction evidence="7 9 14">
        <text>(S)-4-amino-5-oxopentanoate + tRNA(Glu) + NADP(+) = L-glutamyl-tRNA(Glu) + NADPH + H(+)</text>
        <dbReference type="Rhea" id="RHEA:12344"/>
        <dbReference type="Rhea" id="RHEA-COMP:9663"/>
        <dbReference type="Rhea" id="RHEA-COMP:9680"/>
        <dbReference type="ChEBI" id="CHEBI:15378"/>
        <dbReference type="ChEBI" id="CHEBI:57501"/>
        <dbReference type="ChEBI" id="CHEBI:57783"/>
        <dbReference type="ChEBI" id="CHEBI:58349"/>
        <dbReference type="ChEBI" id="CHEBI:78442"/>
        <dbReference type="ChEBI" id="CHEBI:78520"/>
        <dbReference type="EC" id="1.2.1.70"/>
    </reaction>
</comment>
<dbReference type="NCBIfam" id="TIGR01035">
    <property type="entry name" value="hemA"/>
    <property type="match status" value="1"/>
</dbReference>
<dbReference type="EC" id="1.2.1.70" evidence="3 9"/>
<dbReference type="InterPro" id="IPR000343">
    <property type="entry name" value="4pyrrol_synth_GluRdtase"/>
</dbReference>
<evidence type="ECO:0000256" key="11">
    <source>
        <dbReference type="PIRSR" id="PIRSR000445-2"/>
    </source>
</evidence>
<dbReference type="InterPro" id="IPR018214">
    <property type="entry name" value="GluRdtase_CS"/>
</dbReference>
<feature type="binding site" evidence="9 11">
    <location>
        <position position="122"/>
    </location>
    <ligand>
        <name>substrate</name>
    </ligand>
</feature>
<feature type="binding site" evidence="9 11">
    <location>
        <begin position="116"/>
        <end position="118"/>
    </location>
    <ligand>
        <name>substrate</name>
    </ligand>
</feature>
<dbReference type="InterPro" id="IPR015895">
    <property type="entry name" value="4pyrrol_synth_GluRdtase_N"/>
</dbReference>
<evidence type="ECO:0000256" key="10">
    <source>
        <dbReference type="PIRSR" id="PIRSR000445-1"/>
    </source>
</evidence>
<dbReference type="SUPFAM" id="SSF69742">
    <property type="entry name" value="Glutamyl tRNA-reductase catalytic, N-terminal domain"/>
    <property type="match status" value="1"/>
</dbReference>
<dbReference type="InterPro" id="IPR036291">
    <property type="entry name" value="NAD(P)-bd_dom_sf"/>
</dbReference>
<sequence>MKLRMVGCSHHHAGADIRERLAFTPDEAAAALTEWRDVLPGAEGVLLATCNRIEFYAATADGGLPPCPALIARHLANSRRLSMDEVRPHLMTLRDEQAVDHLFRVAASLDSMVLGEPQILAQVKQAYEMARDAQSAGPLTHDCFQRALRVARRVASETDLHKHRVSIPSVAIADFAARIFERFDDKRVLVVGAGEMADETLRYLTDQGARHPVIVNRSLDRAEALAEQWQGRATTLDHLVDELAEADLVITATAAGEPILTADTFRRRVGPKRAQRPLFVLDLSMPRDFDPAIGREPGVYLYSIDDLSAACERNRDARRRELPRAERIVVEERDRFFVDARHRLSAPVIARLREGLDQPKQAELERLFNKLPGLDPVARQEIERFADRLVNKMLHPPMESLRDESREGSPHGLLQALSRLFQLKD</sequence>
<comment type="function">
    <text evidence="9">Catalyzes the NADPH-dependent reduction of glutamyl-tRNA(Glu) to glutamate 1-semialdehyde (GSA).</text>
</comment>
<dbReference type="FunFam" id="3.30.460.30:FF:000001">
    <property type="entry name" value="Glutamyl-tRNA reductase"/>
    <property type="match status" value="1"/>
</dbReference>
<dbReference type="Gene3D" id="3.30.460.30">
    <property type="entry name" value="Glutamyl-tRNA reductase, N-terminal domain"/>
    <property type="match status" value="1"/>
</dbReference>
<feature type="active site" description="Nucleophile" evidence="9 10">
    <location>
        <position position="50"/>
    </location>
</feature>
<keyword evidence="4 9" id="KW-0521">NADP</keyword>
<dbReference type="InterPro" id="IPR015896">
    <property type="entry name" value="4pyrrol_synth_GluRdtase_dimer"/>
</dbReference>
<feature type="domain" description="Quinate/shikimate 5-dehydrogenase/glutamyl-tRNA reductase" evidence="16">
    <location>
        <begin position="175"/>
        <end position="308"/>
    </location>
</feature>
<feature type="domain" description="Tetrapyrrole biosynthesis glutamyl-tRNA reductase dimerisation" evidence="15">
    <location>
        <begin position="324"/>
        <end position="423"/>
    </location>
</feature>
<evidence type="ECO:0000313" key="19">
    <source>
        <dbReference type="Proteomes" id="UP000317421"/>
    </source>
</evidence>
<dbReference type="Pfam" id="PF00745">
    <property type="entry name" value="GlutR_dimer"/>
    <property type="match status" value="1"/>
</dbReference>
<evidence type="ECO:0000256" key="5">
    <source>
        <dbReference type="ARBA" id="ARBA00023002"/>
    </source>
</evidence>
<dbReference type="Pfam" id="PF01488">
    <property type="entry name" value="Shikimate_DH"/>
    <property type="match status" value="1"/>
</dbReference>
<accession>A0A5C6ALV0</accession>
<evidence type="ECO:0000256" key="7">
    <source>
        <dbReference type="ARBA" id="ARBA00047464"/>
    </source>
</evidence>
<proteinExistence type="inferred from homology"/>
<evidence type="ECO:0000256" key="9">
    <source>
        <dbReference type="HAMAP-Rule" id="MF_00087"/>
    </source>
</evidence>